<evidence type="ECO:0000259" key="1">
    <source>
        <dbReference type="Pfam" id="PF22936"/>
    </source>
</evidence>
<accession>A0A6V7P0Z1</accession>
<reference evidence="2" key="1">
    <citation type="submission" date="2020-07" db="EMBL/GenBank/DDBJ databases">
        <authorList>
            <person name="Lin J."/>
        </authorList>
    </citation>
    <scope>NUCLEOTIDE SEQUENCE</scope>
</reference>
<organism evidence="2">
    <name type="scientific">Ananas comosus var. bracteatus</name>
    <name type="common">red pineapple</name>
    <dbReference type="NCBI Taxonomy" id="296719"/>
    <lineage>
        <taxon>Eukaryota</taxon>
        <taxon>Viridiplantae</taxon>
        <taxon>Streptophyta</taxon>
        <taxon>Embryophyta</taxon>
        <taxon>Tracheophyta</taxon>
        <taxon>Spermatophyta</taxon>
        <taxon>Magnoliopsida</taxon>
        <taxon>Liliopsida</taxon>
        <taxon>Poales</taxon>
        <taxon>Bromeliaceae</taxon>
        <taxon>Bromelioideae</taxon>
        <taxon>Ananas</taxon>
    </lineage>
</organism>
<gene>
    <name evidence="2" type="ORF">CB5_LOCUS7599</name>
</gene>
<feature type="domain" description="Retrovirus-related Pol polyprotein from transposon TNT 1-94-like beta-barrel" evidence="1">
    <location>
        <begin position="1"/>
        <end position="50"/>
    </location>
</feature>
<sequence length="161" mass="18365">MTGNRDFFVDLHQDSSSQVKLGNGKLQQIEGKGVIAVYTKGGEASRLDSINWHATLQMRRNLENPNNVRKEDIGSSLDITFRRRWFRRIIGVLDIQSYTSTTIAASYSITSSPSRCTFKRCRCTMAFSAFMRNMLRTEEDVKLLRQRGILASSSIDRQPTH</sequence>
<name>A0A6V7P0Z1_ANACO</name>
<dbReference type="EMBL" id="LR862144">
    <property type="protein sequence ID" value="CAD1824388.1"/>
    <property type="molecule type" value="Genomic_DNA"/>
</dbReference>
<evidence type="ECO:0000313" key="2">
    <source>
        <dbReference type="EMBL" id="CAD1824388.1"/>
    </source>
</evidence>
<dbReference type="Pfam" id="PF22936">
    <property type="entry name" value="Pol_BBD"/>
    <property type="match status" value="1"/>
</dbReference>
<dbReference type="AlphaFoldDB" id="A0A6V7P0Z1"/>
<dbReference type="InterPro" id="IPR054722">
    <property type="entry name" value="PolX-like_BBD"/>
</dbReference>
<protein>
    <recommendedName>
        <fullName evidence="1">Retrovirus-related Pol polyprotein from transposon TNT 1-94-like beta-barrel domain-containing protein</fullName>
    </recommendedName>
</protein>
<proteinExistence type="predicted"/>